<comment type="caution">
    <text evidence="1">The sequence shown here is derived from an EMBL/GenBank/DDBJ whole genome shotgun (WGS) entry which is preliminary data.</text>
</comment>
<dbReference type="AlphaFoldDB" id="A0AA38GVM6"/>
<evidence type="ECO:0000313" key="2">
    <source>
        <dbReference type="Proteomes" id="UP000824469"/>
    </source>
</evidence>
<keyword evidence="2" id="KW-1185">Reference proteome</keyword>
<sequence length="51" mass="5396">GVRRANTNEAAICKIRPYSLLDCATPLDNGNSSVATKLALVSVCCIMSIEL</sequence>
<organism evidence="1 2">
    <name type="scientific">Taxus chinensis</name>
    <name type="common">Chinese yew</name>
    <name type="synonym">Taxus wallichiana var. chinensis</name>
    <dbReference type="NCBI Taxonomy" id="29808"/>
    <lineage>
        <taxon>Eukaryota</taxon>
        <taxon>Viridiplantae</taxon>
        <taxon>Streptophyta</taxon>
        <taxon>Embryophyta</taxon>
        <taxon>Tracheophyta</taxon>
        <taxon>Spermatophyta</taxon>
        <taxon>Pinopsida</taxon>
        <taxon>Pinidae</taxon>
        <taxon>Conifers II</taxon>
        <taxon>Cupressales</taxon>
        <taxon>Taxaceae</taxon>
        <taxon>Taxus</taxon>
    </lineage>
</organism>
<accession>A0AA38GVM6</accession>
<feature type="non-terminal residue" evidence="1">
    <location>
        <position position="1"/>
    </location>
</feature>
<proteinExistence type="predicted"/>
<feature type="non-terminal residue" evidence="1">
    <location>
        <position position="51"/>
    </location>
</feature>
<dbReference type="Proteomes" id="UP000824469">
    <property type="component" value="Unassembled WGS sequence"/>
</dbReference>
<gene>
    <name evidence="1" type="ORF">KI387_001867</name>
</gene>
<evidence type="ECO:0000313" key="1">
    <source>
        <dbReference type="EMBL" id="KAH9329759.1"/>
    </source>
</evidence>
<reference evidence="1 2" key="1">
    <citation type="journal article" date="2021" name="Nat. Plants">
        <title>The Taxus genome provides insights into paclitaxel biosynthesis.</title>
        <authorList>
            <person name="Xiong X."/>
            <person name="Gou J."/>
            <person name="Liao Q."/>
            <person name="Li Y."/>
            <person name="Zhou Q."/>
            <person name="Bi G."/>
            <person name="Li C."/>
            <person name="Du R."/>
            <person name="Wang X."/>
            <person name="Sun T."/>
            <person name="Guo L."/>
            <person name="Liang H."/>
            <person name="Lu P."/>
            <person name="Wu Y."/>
            <person name="Zhang Z."/>
            <person name="Ro D.K."/>
            <person name="Shang Y."/>
            <person name="Huang S."/>
            <person name="Yan J."/>
        </authorList>
    </citation>
    <scope>NUCLEOTIDE SEQUENCE [LARGE SCALE GENOMIC DNA]</scope>
    <source>
        <strain evidence="1">Ta-2019</strain>
    </source>
</reference>
<dbReference type="EMBL" id="JAHRHJ020000001">
    <property type="protein sequence ID" value="KAH9329759.1"/>
    <property type="molecule type" value="Genomic_DNA"/>
</dbReference>
<name>A0AA38GVM6_TAXCH</name>
<protein>
    <submittedName>
        <fullName evidence="1">Uncharacterized protein</fullName>
    </submittedName>
</protein>